<dbReference type="EMBL" id="UGXT01000002">
    <property type="protein sequence ID" value="SUH36433.1"/>
    <property type="molecule type" value="Genomic_DNA"/>
</dbReference>
<evidence type="ECO:0000313" key="3">
    <source>
        <dbReference type="Proteomes" id="UP000254712"/>
    </source>
</evidence>
<feature type="chain" id="PRO_5017004600" evidence="1">
    <location>
        <begin position="22"/>
        <end position="55"/>
    </location>
</feature>
<evidence type="ECO:0000313" key="2">
    <source>
        <dbReference type="EMBL" id="SUH36433.1"/>
    </source>
</evidence>
<accession>A0A379WQX5</accession>
<organism evidence="2 3">
    <name type="scientific">Salmonella enterica I</name>
    <dbReference type="NCBI Taxonomy" id="59201"/>
    <lineage>
        <taxon>Bacteria</taxon>
        <taxon>Pseudomonadati</taxon>
        <taxon>Pseudomonadota</taxon>
        <taxon>Gammaproteobacteria</taxon>
        <taxon>Enterobacterales</taxon>
        <taxon>Enterobacteriaceae</taxon>
        <taxon>Salmonella</taxon>
    </lineage>
</organism>
<dbReference type="AlphaFoldDB" id="A0A379WQX5"/>
<feature type="signal peptide" evidence="1">
    <location>
        <begin position="1"/>
        <end position="21"/>
    </location>
</feature>
<reference evidence="2 3" key="1">
    <citation type="submission" date="2018-06" db="EMBL/GenBank/DDBJ databases">
        <authorList>
            <consortium name="Pathogen Informatics"/>
            <person name="Doyle S."/>
        </authorList>
    </citation>
    <scope>NUCLEOTIDE SEQUENCE [LARGE SCALE GENOMIC DNA]</scope>
    <source>
        <strain evidence="2 3">NCTC8261</strain>
    </source>
</reference>
<dbReference type="Proteomes" id="UP000254712">
    <property type="component" value="Unassembled WGS sequence"/>
</dbReference>
<name>A0A379WQX5_SALET</name>
<keyword evidence="1" id="KW-0732">Signal</keyword>
<evidence type="ECO:0000256" key="1">
    <source>
        <dbReference type="SAM" id="SignalP"/>
    </source>
</evidence>
<gene>
    <name evidence="2" type="primary">STY2361_1</name>
    <name evidence="2" type="ORF">NCTC8261_02687</name>
</gene>
<proteinExistence type="predicted"/>
<sequence length="55" mass="6534">MGDFIKYLFIFSCLWSANSFAITQTQWDGNFRVEELGEELNDGSQVFLQYKFKDR</sequence>
<protein>
    <submittedName>
        <fullName evidence="2">Putative exported protein</fullName>
    </submittedName>
</protein>